<protein>
    <submittedName>
        <fullName evidence="2">YibL family ribosome-associated protein</fullName>
    </submittedName>
</protein>
<evidence type="ECO:0000313" key="3">
    <source>
        <dbReference type="Proteomes" id="UP001210678"/>
    </source>
</evidence>
<feature type="coiled-coil region" evidence="1">
    <location>
        <begin position="7"/>
        <end position="53"/>
    </location>
</feature>
<dbReference type="Proteomes" id="UP001210678">
    <property type="component" value="Unassembled WGS sequence"/>
</dbReference>
<accession>A0ABT4YVN7</accession>
<dbReference type="InterPro" id="IPR021230">
    <property type="entry name" value="DUF2810"/>
</dbReference>
<keyword evidence="1" id="KW-0175">Coiled coil</keyword>
<dbReference type="Gene3D" id="3.30.1370.150">
    <property type="entry name" value="Uncharacterised protein PF10928, DUF2810"/>
    <property type="match status" value="1"/>
</dbReference>
<proteinExistence type="predicted"/>
<dbReference type="NCBIfam" id="NF008244">
    <property type="entry name" value="PRK11020.1"/>
    <property type="match status" value="1"/>
</dbReference>
<sequence>MSVKKEIQQLNNRLDKCKNKLSAAVSRRDQPVIAQFDKEIEQLNKKLNQLKHKESYDLNKERKILLDMPFQRELSKEEQADLGQLKKKVKGIVVVHPLTKIGKELRLEVVTGFAPKEF</sequence>
<dbReference type="EMBL" id="JAQLOI010000003">
    <property type="protein sequence ID" value="MDB1125645.1"/>
    <property type="molecule type" value="Genomic_DNA"/>
</dbReference>
<keyword evidence="3" id="KW-1185">Reference proteome</keyword>
<dbReference type="Pfam" id="PF10928">
    <property type="entry name" value="DUF2810"/>
    <property type="match status" value="1"/>
</dbReference>
<organism evidence="2 3">
    <name type="scientific">Vibrio algarum</name>
    <dbReference type="NCBI Taxonomy" id="3020714"/>
    <lineage>
        <taxon>Bacteria</taxon>
        <taxon>Pseudomonadati</taxon>
        <taxon>Pseudomonadota</taxon>
        <taxon>Gammaproteobacteria</taxon>
        <taxon>Vibrionales</taxon>
        <taxon>Vibrionaceae</taxon>
        <taxon>Vibrio</taxon>
    </lineage>
</organism>
<comment type="caution">
    <text evidence="2">The sequence shown here is derived from an EMBL/GenBank/DDBJ whole genome shotgun (WGS) entry which is preliminary data.</text>
</comment>
<dbReference type="RefSeq" id="WP_272139543.1">
    <property type="nucleotide sequence ID" value="NZ_JAQLOI010000003.1"/>
</dbReference>
<evidence type="ECO:0000256" key="1">
    <source>
        <dbReference type="SAM" id="Coils"/>
    </source>
</evidence>
<evidence type="ECO:0000313" key="2">
    <source>
        <dbReference type="EMBL" id="MDB1125645.1"/>
    </source>
</evidence>
<gene>
    <name evidence="2" type="ORF">PGX00_19070</name>
</gene>
<name>A0ABT4YVN7_9VIBR</name>
<reference evidence="2 3" key="1">
    <citation type="submission" date="2023-01" db="EMBL/GenBank/DDBJ databases">
        <title>Vibrio sp. KJ40-1 sp.nov, isolated from marine algae.</title>
        <authorList>
            <person name="Butt M."/>
            <person name="Kim J.M.J."/>
            <person name="Jeon C.O.C."/>
        </authorList>
    </citation>
    <scope>NUCLEOTIDE SEQUENCE [LARGE SCALE GENOMIC DNA]</scope>
    <source>
        <strain evidence="2 3">KJ40-1</strain>
    </source>
</reference>